<evidence type="ECO:0000313" key="3">
    <source>
        <dbReference type="Proteomes" id="UP001390339"/>
    </source>
</evidence>
<evidence type="ECO:0000256" key="1">
    <source>
        <dbReference type="SAM" id="MobiDB-lite"/>
    </source>
</evidence>
<reference evidence="2 3" key="1">
    <citation type="journal article" date="2024" name="IMA Fungus">
        <title>Apiospora arundinis, a panoply of carbohydrate-active enzymes and secondary metabolites.</title>
        <authorList>
            <person name="Sorensen T."/>
            <person name="Petersen C."/>
            <person name="Muurmann A.T."/>
            <person name="Christiansen J.V."/>
            <person name="Brundto M.L."/>
            <person name="Overgaard C.K."/>
            <person name="Boysen A.T."/>
            <person name="Wollenberg R.D."/>
            <person name="Larsen T.O."/>
            <person name="Sorensen J.L."/>
            <person name="Nielsen K.L."/>
            <person name="Sondergaard T.E."/>
        </authorList>
    </citation>
    <scope>NUCLEOTIDE SEQUENCE [LARGE SCALE GENOMIC DNA]</scope>
    <source>
        <strain evidence="2 3">AAU 773</strain>
    </source>
</reference>
<sequence>MRTVQVLLQAVCIANDLILCEIHASFVLGLMQYLRDAAARGDLDAASTMCAEGVYKYGEGADGPGDSALRRNPPRRSVKPKVTEDSDDDGADETVHKTPRRRNVKRKVIEDSDEHLSTHSGSTRLAQLNRITHCLLHTNTVMTMKTGWTSIAQINKEAAQQEDDVVEPIDGEHFIKDEGFTINSFINAERFLL</sequence>
<organism evidence="2 3">
    <name type="scientific">Apiospora arundinis</name>
    <dbReference type="NCBI Taxonomy" id="335852"/>
    <lineage>
        <taxon>Eukaryota</taxon>
        <taxon>Fungi</taxon>
        <taxon>Dikarya</taxon>
        <taxon>Ascomycota</taxon>
        <taxon>Pezizomycotina</taxon>
        <taxon>Sordariomycetes</taxon>
        <taxon>Xylariomycetidae</taxon>
        <taxon>Amphisphaeriales</taxon>
        <taxon>Apiosporaceae</taxon>
        <taxon>Apiospora</taxon>
    </lineage>
</organism>
<comment type="caution">
    <text evidence="2">The sequence shown here is derived from an EMBL/GenBank/DDBJ whole genome shotgun (WGS) entry which is preliminary data.</text>
</comment>
<dbReference type="EMBL" id="JAPCWZ010000009">
    <property type="protein sequence ID" value="KAK8851965.1"/>
    <property type="molecule type" value="Genomic_DNA"/>
</dbReference>
<name>A0ABR2HSZ7_9PEZI</name>
<dbReference type="Proteomes" id="UP001390339">
    <property type="component" value="Unassembled WGS sequence"/>
</dbReference>
<accession>A0ABR2HSZ7</accession>
<keyword evidence="3" id="KW-1185">Reference proteome</keyword>
<feature type="region of interest" description="Disordered" evidence="1">
    <location>
        <begin position="61"/>
        <end position="101"/>
    </location>
</feature>
<proteinExistence type="predicted"/>
<protein>
    <submittedName>
        <fullName evidence="2">Uncharacterized protein</fullName>
    </submittedName>
</protein>
<gene>
    <name evidence="2" type="ORF">PGQ11_014444</name>
</gene>
<evidence type="ECO:0000313" key="2">
    <source>
        <dbReference type="EMBL" id="KAK8851965.1"/>
    </source>
</evidence>